<dbReference type="Proteomes" id="UP000054217">
    <property type="component" value="Unassembled WGS sequence"/>
</dbReference>
<protein>
    <submittedName>
        <fullName evidence="1">Uncharacterized protein</fullName>
    </submittedName>
</protein>
<keyword evidence="2" id="KW-1185">Reference proteome</keyword>
<organism evidence="1 2">
    <name type="scientific">Pisolithus tinctorius Marx 270</name>
    <dbReference type="NCBI Taxonomy" id="870435"/>
    <lineage>
        <taxon>Eukaryota</taxon>
        <taxon>Fungi</taxon>
        <taxon>Dikarya</taxon>
        <taxon>Basidiomycota</taxon>
        <taxon>Agaricomycotina</taxon>
        <taxon>Agaricomycetes</taxon>
        <taxon>Agaricomycetidae</taxon>
        <taxon>Boletales</taxon>
        <taxon>Sclerodermatineae</taxon>
        <taxon>Pisolithaceae</taxon>
        <taxon>Pisolithus</taxon>
    </lineage>
</organism>
<evidence type="ECO:0000313" key="2">
    <source>
        <dbReference type="Proteomes" id="UP000054217"/>
    </source>
</evidence>
<dbReference type="HOGENOM" id="CLU_2172078_0_0_1"/>
<dbReference type="EMBL" id="KN832146">
    <property type="protein sequence ID" value="KIN93667.1"/>
    <property type="molecule type" value="Genomic_DNA"/>
</dbReference>
<proteinExistence type="predicted"/>
<evidence type="ECO:0000313" key="1">
    <source>
        <dbReference type="EMBL" id="KIN93667.1"/>
    </source>
</evidence>
<name>A0A0C3I981_PISTI</name>
<reference evidence="2" key="2">
    <citation type="submission" date="2015-01" db="EMBL/GenBank/DDBJ databases">
        <title>Evolutionary Origins and Diversification of the Mycorrhizal Mutualists.</title>
        <authorList>
            <consortium name="DOE Joint Genome Institute"/>
            <consortium name="Mycorrhizal Genomics Consortium"/>
            <person name="Kohler A."/>
            <person name="Kuo A."/>
            <person name="Nagy L.G."/>
            <person name="Floudas D."/>
            <person name="Copeland A."/>
            <person name="Barry K.W."/>
            <person name="Cichocki N."/>
            <person name="Veneault-Fourrey C."/>
            <person name="LaButti K."/>
            <person name="Lindquist E.A."/>
            <person name="Lipzen A."/>
            <person name="Lundell T."/>
            <person name="Morin E."/>
            <person name="Murat C."/>
            <person name="Riley R."/>
            <person name="Ohm R."/>
            <person name="Sun H."/>
            <person name="Tunlid A."/>
            <person name="Henrissat B."/>
            <person name="Grigoriev I.V."/>
            <person name="Hibbett D.S."/>
            <person name="Martin F."/>
        </authorList>
    </citation>
    <scope>NUCLEOTIDE SEQUENCE [LARGE SCALE GENOMIC DNA]</scope>
    <source>
        <strain evidence="2">Marx 270</strain>
    </source>
</reference>
<gene>
    <name evidence="1" type="ORF">M404DRAFT_35883</name>
</gene>
<dbReference type="AlphaFoldDB" id="A0A0C3I981"/>
<dbReference type="InParanoid" id="A0A0C3I981"/>
<accession>A0A0C3I981</accession>
<reference evidence="1 2" key="1">
    <citation type="submission" date="2014-04" db="EMBL/GenBank/DDBJ databases">
        <authorList>
            <consortium name="DOE Joint Genome Institute"/>
            <person name="Kuo A."/>
            <person name="Kohler A."/>
            <person name="Costa M.D."/>
            <person name="Nagy L.G."/>
            <person name="Floudas D."/>
            <person name="Copeland A."/>
            <person name="Barry K.W."/>
            <person name="Cichocki N."/>
            <person name="Veneault-Fourrey C."/>
            <person name="LaButti K."/>
            <person name="Lindquist E.A."/>
            <person name="Lipzen A."/>
            <person name="Lundell T."/>
            <person name="Morin E."/>
            <person name="Murat C."/>
            <person name="Sun H."/>
            <person name="Tunlid A."/>
            <person name="Henrissat B."/>
            <person name="Grigoriev I.V."/>
            <person name="Hibbett D.S."/>
            <person name="Martin F."/>
            <person name="Nordberg H.P."/>
            <person name="Cantor M.N."/>
            <person name="Hua S.X."/>
        </authorList>
    </citation>
    <scope>NUCLEOTIDE SEQUENCE [LARGE SCALE GENOMIC DNA]</scope>
    <source>
        <strain evidence="1 2">Marx 270</strain>
    </source>
</reference>
<sequence length="110" mass="11934">MPRFPFAGLHGCCGPLFPSGKLRCRECLTGIDVSITRQYDSNTSTELGECKPSKVPMPCRWVACIHYVRADATDHCKMGAIGASALGPLASLRLLFADHGRGFSMHGDHK</sequence>